<dbReference type="HOGENOM" id="CLU_3409163_0_0_10"/>
<dbReference type="Proteomes" id="UP000006420">
    <property type="component" value="Unassembled WGS sequence"/>
</dbReference>
<reference evidence="1 2" key="1">
    <citation type="submission" date="2011-04" db="EMBL/GenBank/DDBJ databases">
        <title>The Genome Sequence of Dysgonomonas mossii DSM 22836.</title>
        <authorList>
            <consortium name="The Broad Institute Genome Sequencing Platform"/>
            <person name="Earl A."/>
            <person name="Ward D."/>
            <person name="Feldgarden M."/>
            <person name="Gevers D."/>
            <person name="Pudlo N."/>
            <person name="Martens E."/>
            <person name="Allen-Vercoe E."/>
            <person name="Young S.K."/>
            <person name="Zeng Q."/>
            <person name="Gargeya S."/>
            <person name="Fitzgerald M."/>
            <person name="Haas B."/>
            <person name="Abouelleil A."/>
            <person name="Alvarado L."/>
            <person name="Arachchi H.M."/>
            <person name="Berlin A."/>
            <person name="Brown A."/>
            <person name="Chapman S.B."/>
            <person name="Chen Z."/>
            <person name="Dunbar C."/>
            <person name="Freedman E."/>
            <person name="Gearin G."/>
            <person name="Gellesch M."/>
            <person name="Goldberg J."/>
            <person name="Griggs A."/>
            <person name="Gujja S."/>
            <person name="Heiman D."/>
            <person name="Howarth C."/>
            <person name="Larson L."/>
            <person name="Lui A."/>
            <person name="MacDonald P.J.P."/>
            <person name="Mehta T."/>
            <person name="Montmayeur A."/>
            <person name="Murphy C."/>
            <person name="Neiman D."/>
            <person name="Pearson M."/>
            <person name="Priest M."/>
            <person name="Roberts A."/>
            <person name="Saif S."/>
            <person name="Shea T."/>
            <person name="Shenoy N."/>
            <person name="Sisk P."/>
            <person name="Stolte C."/>
            <person name="Sykes S."/>
            <person name="Yandava C."/>
            <person name="Wortman J."/>
            <person name="Nusbaum C."/>
            <person name="Birren B."/>
        </authorList>
    </citation>
    <scope>NUCLEOTIDE SEQUENCE [LARGE SCALE GENOMIC DNA]</scope>
    <source>
        <strain evidence="1 2">DSM 22836</strain>
    </source>
</reference>
<dbReference type="EMBL" id="ADLW01000006">
    <property type="protein sequence ID" value="EGK03609.1"/>
    <property type="molecule type" value="Genomic_DNA"/>
</dbReference>
<evidence type="ECO:0000313" key="2">
    <source>
        <dbReference type="Proteomes" id="UP000006420"/>
    </source>
</evidence>
<proteinExistence type="predicted"/>
<gene>
    <name evidence="1" type="ORF">HMPREF9456_01676</name>
</gene>
<accession>F8X0Q7</accession>
<comment type="caution">
    <text evidence="1">The sequence shown here is derived from an EMBL/GenBank/DDBJ whole genome shotgun (WGS) entry which is preliminary data.</text>
</comment>
<dbReference type="AlphaFoldDB" id="F8X0Q7"/>
<sequence>MNTGIDKQKNGYQELKNKLSAIQTYRVHI</sequence>
<name>F8X0Q7_9BACT</name>
<evidence type="ECO:0000313" key="1">
    <source>
        <dbReference type="EMBL" id="EGK03609.1"/>
    </source>
</evidence>
<keyword evidence="2" id="KW-1185">Reference proteome</keyword>
<protein>
    <submittedName>
        <fullName evidence="1">Uncharacterized protein</fullName>
    </submittedName>
</protein>
<organism evidence="1 2">
    <name type="scientific">Dysgonomonas mossii DSM 22836</name>
    <dbReference type="NCBI Taxonomy" id="742767"/>
    <lineage>
        <taxon>Bacteria</taxon>
        <taxon>Pseudomonadati</taxon>
        <taxon>Bacteroidota</taxon>
        <taxon>Bacteroidia</taxon>
        <taxon>Bacteroidales</taxon>
        <taxon>Dysgonomonadaceae</taxon>
        <taxon>Dysgonomonas</taxon>
    </lineage>
</organism>